<evidence type="ECO:0000313" key="2">
    <source>
        <dbReference type="Proteomes" id="UP000187464"/>
    </source>
</evidence>
<keyword evidence="2" id="KW-1185">Reference proteome</keyword>
<sequence length="136" mass="15656">MRKIGKLIIVALILVLFTGCYDRDIIDRKDFNHSLPKVENLSYTLEGNVVRLSWQIPGNIPQNFNRPLEASIQVVEDDIYRQIISVFDEVNSAQITIDPNKEYRFIVKLLGFLTPEAKEEGFTDRVFSEGVIIKIE</sequence>
<protein>
    <submittedName>
        <fullName evidence="1">Uncharacterized protein</fullName>
    </submittedName>
</protein>
<dbReference type="STRING" id="1642647.PSM36_0010"/>
<dbReference type="Pfam" id="PF16303">
    <property type="entry name" value="DUF4945"/>
    <property type="match status" value="1"/>
</dbReference>
<reference evidence="1 2" key="1">
    <citation type="submission" date="2016-08" db="EMBL/GenBank/DDBJ databases">
        <authorList>
            <person name="Seilhamer J.J."/>
        </authorList>
    </citation>
    <scope>NUCLEOTIDE SEQUENCE [LARGE SCALE GENOMIC DNA]</scope>
    <source>
        <strain evidence="1">M3/6</strain>
    </source>
</reference>
<dbReference type="Proteomes" id="UP000187464">
    <property type="component" value="Chromosome I"/>
</dbReference>
<dbReference type="KEGG" id="psac:PSM36_0010"/>
<dbReference type="InterPro" id="IPR032544">
    <property type="entry name" value="DUF4945"/>
</dbReference>
<proteinExistence type="predicted"/>
<organism evidence="1 2">
    <name type="scientific">Proteiniphilum saccharofermentans</name>
    <dbReference type="NCBI Taxonomy" id="1642647"/>
    <lineage>
        <taxon>Bacteria</taxon>
        <taxon>Pseudomonadati</taxon>
        <taxon>Bacteroidota</taxon>
        <taxon>Bacteroidia</taxon>
        <taxon>Bacteroidales</taxon>
        <taxon>Dysgonomonadaceae</taxon>
        <taxon>Proteiniphilum</taxon>
    </lineage>
</organism>
<gene>
    <name evidence="1" type="ORF">PSM36_0010</name>
</gene>
<accession>A0A1R3SQZ4</accession>
<name>A0A1R3SQZ4_9BACT</name>
<dbReference type="PROSITE" id="PS51257">
    <property type="entry name" value="PROKAR_LIPOPROTEIN"/>
    <property type="match status" value="1"/>
</dbReference>
<evidence type="ECO:0000313" key="1">
    <source>
        <dbReference type="EMBL" id="SCD18846.1"/>
    </source>
</evidence>
<dbReference type="EMBL" id="LT605205">
    <property type="protein sequence ID" value="SCD18846.1"/>
    <property type="molecule type" value="Genomic_DNA"/>
</dbReference>
<dbReference type="AlphaFoldDB" id="A0A1R3SQZ4"/>
<dbReference type="RefSeq" id="WP_232001482.1">
    <property type="nucleotide sequence ID" value="NZ_LT605205.1"/>
</dbReference>